<keyword evidence="1" id="KW-0067">ATP-binding</keyword>
<reference evidence="2 3" key="1">
    <citation type="submission" date="2023-04" db="EMBL/GenBank/DDBJ databases">
        <title>Klugiella caeni sp. nov. isolated from the sludge of biochemical tank.</title>
        <authorList>
            <person name="Geng K."/>
        </authorList>
    </citation>
    <scope>NUCLEOTIDE SEQUENCE [LARGE SCALE GENOMIC DNA]</scope>
    <source>
        <strain evidence="2 3">YN-L-19</strain>
    </source>
</reference>
<dbReference type="RefSeq" id="WP_281488454.1">
    <property type="nucleotide sequence ID" value="NZ_JASATX010000002.1"/>
</dbReference>
<dbReference type="EC" id="2.7.1.170" evidence="1"/>
<comment type="similarity">
    <text evidence="1">Belongs to the anhydro-N-acetylmuramic acid kinase family.</text>
</comment>
<proteinExistence type="inferred from homology"/>
<keyword evidence="1 2" id="KW-0418">Kinase</keyword>
<dbReference type="NCBIfam" id="NF007146">
    <property type="entry name" value="PRK09585.2-6"/>
    <property type="match status" value="1"/>
</dbReference>
<evidence type="ECO:0000256" key="1">
    <source>
        <dbReference type="HAMAP-Rule" id="MF_01270"/>
    </source>
</evidence>
<evidence type="ECO:0000313" key="3">
    <source>
        <dbReference type="Proteomes" id="UP001321506"/>
    </source>
</evidence>
<gene>
    <name evidence="1" type="primary">anmK</name>
    <name evidence="2" type="ORF">QF206_06815</name>
</gene>
<dbReference type="InterPro" id="IPR005338">
    <property type="entry name" value="Anhydro_N_Ac-Mur_kinase"/>
</dbReference>
<sequence length="388" mass="40162">MRVLGLISGTSHDGIDAAIVDFRLEGDTLHGTVEHTASTPYAGDLRRRIIDALPPAQTTMREVCELDTLIGQAFAAAAESAIEGAAGAVDLICSHGQTMYHWVDGDRALGTLQLGQPAWIAERTGISVLADVRIRDITAGGHGAPLVSYLDTLLLGGLGEPAAALNLGGISNMTVIAPDAEPYAYDIGPANALIDAVVTANGIDDGFDRDGAIAASGTIDEALLEQLLEEPYYRLPVPKSTGKELFSPDYIDTALERYGRPVPFADLVATLTELTARTVAADVRRAGVTTLVASGGGCANPHLMKRLEHALPGVTIRCTDEFGAPAGEKEAIAFALLGWASLHAVPAIVPSCTGAGRASVLGALTPGREGFVVPAAAIAPAALVLRAH</sequence>
<dbReference type="InterPro" id="IPR043129">
    <property type="entry name" value="ATPase_NBD"/>
</dbReference>
<protein>
    <recommendedName>
        <fullName evidence="1">Anhydro-N-acetylmuramic acid kinase</fullName>
        <ecNumber evidence="1">2.7.1.170</ecNumber>
    </recommendedName>
    <alternativeName>
        <fullName evidence="1">AnhMurNAc kinase</fullName>
    </alternativeName>
</protein>
<keyword evidence="1 2" id="KW-0808">Transferase</keyword>
<dbReference type="GO" id="GO:0016773">
    <property type="term" value="F:phosphotransferase activity, alcohol group as acceptor"/>
    <property type="evidence" value="ECO:0007669"/>
    <property type="project" value="UniProtKB-UniRule"/>
</dbReference>
<dbReference type="HAMAP" id="MF_01270">
    <property type="entry name" value="AnhMurNAc_kinase"/>
    <property type="match status" value="1"/>
</dbReference>
<comment type="pathway">
    <text evidence="1">Cell wall biogenesis; peptidoglycan recycling.</text>
</comment>
<dbReference type="Pfam" id="PF03702">
    <property type="entry name" value="AnmK"/>
    <property type="match status" value="1"/>
</dbReference>
<name>A0AAW6T4C7_9MICO</name>
<dbReference type="GO" id="GO:0005524">
    <property type="term" value="F:ATP binding"/>
    <property type="evidence" value="ECO:0007669"/>
    <property type="project" value="UniProtKB-UniRule"/>
</dbReference>
<comment type="function">
    <text evidence="1">Catalyzes the specific phosphorylation of 1,6-anhydro-N-acetylmuramic acid (anhMurNAc) with the simultaneous cleavage of the 1,6-anhydro ring, generating MurNAc-6-P. Is required for the utilization of anhMurNAc either imported from the medium or derived from its own cell wall murein, and thus plays a role in cell wall recycling.</text>
</comment>
<keyword evidence="1" id="KW-0119">Carbohydrate metabolism</keyword>
<feature type="binding site" evidence="1">
    <location>
        <begin position="9"/>
        <end position="16"/>
    </location>
    <ligand>
        <name>ATP</name>
        <dbReference type="ChEBI" id="CHEBI:30616"/>
    </ligand>
</feature>
<organism evidence="2 3">
    <name type="scientific">Ruicaihuangia caeni</name>
    <dbReference type="NCBI Taxonomy" id="3042517"/>
    <lineage>
        <taxon>Bacteria</taxon>
        <taxon>Bacillati</taxon>
        <taxon>Actinomycetota</taxon>
        <taxon>Actinomycetes</taxon>
        <taxon>Micrococcales</taxon>
        <taxon>Microbacteriaceae</taxon>
        <taxon>Ruicaihuangia</taxon>
    </lineage>
</organism>
<dbReference type="GO" id="GO:0097175">
    <property type="term" value="P:1,6-anhydro-N-acetyl-beta-muramic acid catabolic process"/>
    <property type="evidence" value="ECO:0007669"/>
    <property type="project" value="UniProtKB-UniRule"/>
</dbReference>
<accession>A0AAW6T4C7</accession>
<comment type="catalytic activity">
    <reaction evidence="1">
        <text>1,6-anhydro-N-acetyl-beta-muramate + ATP + H2O = N-acetyl-D-muramate 6-phosphate + ADP + H(+)</text>
        <dbReference type="Rhea" id="RHEA:24952"/>
        <dbReference type="ChEBI" id="CHEBI:15377"/>
        <dbReference type="ChEBI" id="CHEBI:15378"/>
        <dbReference type="ChEBI" id="CHEBI:30616"/>
        <dbReference type="ChEBI" id="CHEBI:58690"/>
        <dbReference type="ChEBI" id="CHEBI:58722"/>
        <dbReference type="ChEBI" id="CHEBI:456216"/>
        <dbReference type="EC" id="2.7.1.170"/>
    </reaction>
</comment>
<dbReference type="PANTHER" id="PTHR30605:SF0">
    <property type="entry name" value="ANHYDRO-N-ACETYLMURAMIC ACID KINASE"/>
    <property type="match status" value="1"/>
</dbReference>
<dbReference type="SUPFAM" id="SSF53067">
    <property type="entry name" value="Actin-like ATPase domain"/>
    <property type="match status" value="1"/>
</dbReference>
<dbReference type="Gene3D" id="3.30.420.40">
    <property type="match status" value="2"/>
</dbReference>
<comment type="caution">
    <text evidence="2">The sequence shown here is derived from an EMBL/GenBank/DDBJ whole genome shotgun (WGS) entry which is preliminary data.</text>
</comment>
<dbReference type="EMBL" id="JASATX010000002">
    <property type="protein sequence ID" value="MDI2098675.1"/>
    <property type="molecule type" value="Genomic_DNA"/>
</dbReference>
<dbReference type="Proteomes" id="UP001321506">
    <property type="component" value="Unassembled WGS sequence"/>
</dbReference>
<evidence type="ECO:0000313" key="2">
    <source>
        <dbReference type="EMBL" id="MDI2098675.1"/>
    </source>
</evidence>
<dbReference type="GO" id="GO:0016301">
    <property type="term" value="F:kinase activity"/>
    <property type="evidence" value="ECO:0007669"/>
    <property type="project" value="UniProtKB-KW"/>
</dbReference>
<dbReference type="AlphaFoldDB" id="A0AAW6T4C7"/>
<dbReference type="PANTHER" id="PTHR30605">
    <property type="entry name" value="ANHYDRO-N-ACETYLMURAMIC ACID KINASE"/>
    <property type="match status" value="1"/>
</dbReference>
<dbReference type="GO" id="GO:0006040">
    <property type="term" value="P:amino sugar metabolic process"/>
    <property type="evidence" value="ECO:0007669"/>
    <property type="project" value="InterPro"/>
</dbReference>
<comment type="pathway">
    <text evidence="1">Amino-sugar metabolism; 1,6-anhydro-N-acetylmuramate degradation.</text>
</comment>
<dbReference type="GO" id="GO:0009254">
    <property type="term" value="P:peptidoglycan turnover"/>
    <property type="evidence" value="ECO:0007669"/>
    <property type="project" value="UniProtKB-UniRule"/>
</dbReference>
<keyword evidence="1" id="KW-0547">Nucleotide-binding</keyword>
<keyword evidence="3" id="KW-1185">Reference proteome</keyword>